<evidence type="ECO:0000256" key="3">
    <source>
        <dbReference type="ARBA" id="ARBA00022692"/>
    </source>
</evidence>
<dbReference type="InterPro" id="IPR011577">
    <property type="entry name" value="Cyt_b561_bac/Ni-Hgenase"/>
</dbReference>
<feature type="transmembrane region" description="Helical" evidence="6">
    <location>
        <begin position="211"/>
        <end position="236"/>
    </location>
</feature>
<dbReference type="Gene3D" id="1.20.950.20">
    <property type="entry name" value="Transmembrane di-heme cytochromes, Chain C"/>
    <property type="match status" value="1"/>
</dbReference>
<dbReference type="RefSeq" id="WP_132584198.1">
    <property type="nucleotide sequence ID" value="NZ_SMAJ01000014.1"/>
</dbReference>
<gene>
    <name evidence="8" type="ORF">EDC26_11412</name>
</gene>
<dbReference type="GO" id="GO:0005886">
    <property type="term" value="C:plasma membrane"/>
    <property type="evidence" value="ECO:0007669"/>
    <property type="project" value="UniProtKB-SubCell"/>
</dbReference>
<evidence type="ECO:0000256" key="4">
    <source>
        <dbReference type="ARBA" id="ARBA00022989"/>
    </source>
</evidence>
<keyword evidence="4 6" id="KW-1133">Transmembrane helix</keyword>
<reference evidence="8 9" key="1">
    <citation type="submission" date="2019-03" db="EMBL/GenBank/DDBJ databases">
        <title>Genomic Encyclopedia of Type Strains, Phase IV (KMG-IV): sequencing the most valuable type-strain genomes for metagenomic binning, comparative biology and taxonomic classification.</title>
        <authorList>
            <person name="Goeker M."/>
        </authorList>
    </citation>
    <scope>NUCLEOTIDE SEQUENCE [LARGE SCALE GENOMIC DNA]</scope>
    <source>
        <strain evidence="8 9">DSM 24591</strain>
    </source>
</reference>
<evidence type="ECO:0000313" key="8">
    <source>
        <dbReference type="EMBL" id="TCT03706.1"/>
    </source>
</evidence>
<feature type="transmembrane region" description="Helical" evidence="6">
    <location>
        <begin position="58"/>
        <end position="80"/>
    </location>
</feature>
<dbReference type="GO" id="GO:0009055">
    <property type="term" value="F:electron transfer activity"/>
    <property type="evidence" value="ECO:0007669"/>
    <property type="project" value="InterPro"/>
</dbReference>
<protein>
    <submittedName>
        <fullName evidence="8">Cytochrome b</fullName>
    </submittedName>
</protein>
<dbReference type="Proteomes" id="UP000295525">
    <property type="component" value="Unassembled WGS sequence"/>
</dbReference>
<dbReference type="PANTHER" id="PTHR30485">
    <property type="entry name" value="NI/FE-HYDROGENASE 1 B-TYPE CYTOCHROME SUBUNIT"/>
    <property type="match status" value="1"/>
</dbReference>
<dbReference type="SUPFAM" id="SSF81342">
    <property type="entry name" value="Transmembrane di-heme cytochromes"/>
    <property type="match status" value="1"/>
</dbReference>
<keyword evidence="5 6" id="KW-0472">Membrane</keyword>
<dbReference type="InterPro" id="IPR016174">
    <property type="entry name" value="Di-haem_cyt_TM"/>
</dbReference>
<dbReference type="GO" id="GO:0022904">
    <property type="term" value="P:respiratory electron transport chain"/>
    <property type="evidence" value="ECO:0007669"/>
    <property type="project" value="InterPro"/>
</dbReference>
<dbReference type="OrthoDB" id="196472at2"/>
<feature type="transmembrane region" description="Helical" evidence="6">
    <location>
        <begin position="32"/>
        <end position="52"/>
    </location>
</feature>
<keyword evidence="3 6" id="KW-0812">Transmembrane</keyword>
<name>A0A4R3LUK8_9BURK</name>
<evidence type="ECO:0000313" key="9">
    <source>
        <dbReference type="Proteomes" id="UP000295525"/>
    </source>
</evidence>
<evidence type="ECO:0000256" key="2">
    <source>
        <dbReference type="ARBA" id="ARBA00022475"/>
    </source>
</evidence>
<comment type="subcellular location">
    <subcellularLocation>
        <location evidence="1">Cell membrane</location>
        <topology evidence="1">Multi-pass membrane protein</topology>
    </subcellularLocation>
</comment>
<evidence type="ECO:0000259" key="7">
    <source>
        <dbReference type="Pfam" id="PF01292"/>
    </source>
</evidence>
<comment type="caution">
    <text evidence="8">The sequence shown here is derived from an EMBL/GenBank/DDBJ whole genome shotgun (WGS) entry which is preliminary data.</text>
</comment>
<dbReference type="EMBL" id="SMAJ01000014">
    <property type="protein sequence ID" value="TCT03706.1"/>
    <property type="molecule type" value="Genomic_DNA"/>
</dbReference>
<feature type="transmembrane region" description="Helical" evidence="6">
    <location>
        <begin position="121"/>
        <end position="140"/>
    </location>
</feature>
<evidence type="ECO:0000256" key="5">
    <source>
        <dbReference type="ARBA" id="ARBA00023136"/>
    </source>
</evidence>
<dbReference type="InterPro" id="IPR051542">
    <property type="entry name" value="Hydrogenase_cytochrome"/>
</dbReference>
<dbReference type="AlphaFoldDB" id="A0A4R3LUK8"/>
<feature type="domain" description="Cytochrome b561 bacterial/Ni-hydrogenase" evidence="7">
    <location>
        <begin position="29"/>
        <end position="202"/>
    </location>
</feature>
<dbReference type="PANTHER" id="PTHR30485:SF2">
    <property type="entry name" value="BLL0597 PROTEIN"/>
    <property type="match status" value="1"/>
</dbReference>
<evidence type="ECO:0000256" key="6">
    <source>
        <dbReference type="SAM" id="Phobius"/>
    </source>
</evidence>
<feature type="transmembrane region" description="Helical" evidence="6">
    <location>
        <begin position="168"/>
        <end position="190"/>
    </location>
</feature>
<proteinExistence type="predicted"/>
<sequence>MTTSDTSSAARDKQSADLDTPARHRLVQVWDAPIRLFHWLVVVLVAAAYLTWKLNWMGWHVLIGETLLALVLFRLLWGCFGSETARFRRFLASPAAALHHLRHLFRREPDLQVGHNPAGGWMVLLLLALLLGETLSGLYINNDIADEGPFTEWVSAPIANAITALHEILWDALLVAVALHVLAIALYAAAKGHNLLRPMLTGRKRLPARIAAPRLAPPVRALLLLAIGAAMAALLANYL</sequence>
<keyword evidence="9" id="KW-1185">Reference proteome</keyword>
<dbReference type="GO" id="GO:0020037">
    <property type="term" value="F:heme binding"/>
    <property type="evidence" value="ECO:0007669"/>
    <property type="project" value="TreeGrafter"/>
</dbReference>
<dbReference type="Pfam" id="PF01292">
    <property type="entry name" value="Ni_hydr_CYTB"/>
    <property type="match status" value="1"/>
</dbReference>
<accession>A0A4R3LUK8</accession>
<organism evidence="8 9">
    <name type="scientific">Paralcaligenes ureilyticus</name>
    <dbReference type="NCBI Taxonomy" id="627131"/>
    <lineage>
        <taxon>Bacteria</taxon>
        <taxon>Pseudomonadati</taxon>
        <taxon>Pseudomonadota</taxon>
        <taxon>Betaproteobacteria</taxon>
        <taxon>Burkholderiales</taxon>
        <taxon>Alcaligenaceae</taxon>
        <taxon>Paralcaligenes</taxon>
    </lineage>
</organism>
<evidence type="ECO:0000256" key="1">
    <source>
        <dbReference type="ARBA" id="ARBA00004651"/>
    </source>
</evidence>
<keyword evidence="2" id="KW-1003">Cell membrane</keyword>